<evidence type="ECO:0000313" key="4">
    <source>
        <dbReference type="Proteomes" id="UP001055784"/>
    </source>
</evidence>
<evidence type="ECO:0000313" key="3">
    <source>
        <dbReference type="EMBL" id="URJ52548.2"/>
    </source>
</evidence>
<dbReference type="PROSITE" id="PS51352">
    <property type="entry name" value="THIOREDOXIN_2"/>
    <property type="match status" value="1"/>
</dbReference>
<dbReference type="EMBL" id="CP097770">
    <property type="protein sequence ID" value="URJ52548.2"/>
    <property type="molecule type" value="Genomic_DNA"/>
</dbReference>
<evidence type="ECO:0000256" key="1">
    <source>
        <dbReference type="ARBA" id="ARBA00023157"/>
    </source>
</evidence>
<dbReference type="InterPro" id="IPR000866">
    <property type="entry name" value="AhpC/TSA"/>
</dbReference>
<protein>
    <submittedName>
        <fullName evidence="3">TlpA disulfide reductase family protein</fullName>
    </submittedName>
</protein>
<dbReference type="SUPFAM" id="SSF52833">
    <property type="entry name" value="Thioredoxin-like"/>
    <property type="match status" value="1"/>
</dbReference>
<feature type="domain" description="Thioredoxin" evidence="2">
    <location>
        <begin position="67"/>
        <end position="206"/>
    </location>
</feature>
<dbReference type="PANTHER" id="PTHR42852">
    <property type="entry name" value="THIOL:DISULFIDE INTERCHANGE PROTEIN DSBE"/>
    <property type="match status" value="1"/>
</dbReference>
<organism evidence="3 4">
    <name type="scientific">Paenibacillus polymyxa</name>
    <name type="common">Bacillus polymyxa</name>
    <dbReference type="NCBI Taxonomy" id="1406"/>
    <lineage>
        <taxon>Bacteria</taxon>
        <taxon>Bacillati</taxon>
        <taxon>Bacillota</taxon>
        <taxon>Bacilli</taxon>
        <taxon>Bacillales</taxon>
        <taxon>Paenibacillaceae</taxon>
        <taxon>Paenibacillus</taxon>
    </lineage>
</organism>
<dbReference type="CDD" id="cd02966">
    <property type="entry name" value="TlpA_like_family"/>
    <property type="match status" value="1"/>
</dbReference>
<accession>A0AAE9IDQ9</accession>
<dbReference type="InterPro" id="IPR013766">
    <property type="entry name" value="Thioredoxin_domain"/>
</dbReference>
<dbReference type="Gene3D" id="3.40.30.10">
    <property type="entry name" value="Glutaredoxin"/>
    <property type="match status" value="1"/>
</dbReference>
<dbReference type="PANTHER" id="PTHR42852:SF17">
    <property type="entry name" value="THIOREDOXIN-LIKE PROTEIN HI_1115"/>
    <property type="match status" value="1"/>
</dbReference>
<gene>
    <name evidence="3" type="ORF">MF626_002065</name>
</gene>
<dbReference type="GO" id="GO:0016491">
    <property type="term" value="F:oxidoreductase activity"/>
    <property type="evidence" value="ECO:0007669"/>
    <property type="project" value="InterPro"/>
</dbReference>
<dbReference type="Pfam" id="PF00578">
    <property type="entry name" value="AhpC-TSA"/>
    <property type="match status" value="1"/>
</dbReference>
<dbReference type="GO" id="GO:0016209">
    <property type="term" value="F:antioxidant activity"/>
    <property type="evidence" value="ECO:0007669"/>
    <property type="project" value="InterPro"/>
</dbReference>
<dbReference type="InterPro" id="IPR050553">
    <property type="entry name" value="Thioredoxin_ResA/DsbE_sf"/>
</dbReference>
<dbReference type="AlphaFoldDB" id="A0AAE9IDQ9"/>
<reference evidence="3" key="1">
    <citation type="submission" date="2022-11" db="EMBL/GenBank/DDBJ databases">
        <authorList>
            <person name="Vasilchenko N.G."/>
            <person name="Prazdnova E.V."/>
            <person name="Gorovtsov A.V."/>
            <person name="Chistyakov V.A."/>
            <person name="Pak M.L."/>
        </authorList>
    </citation>
    <scope>NUCLEOTIDE SEQUENCE</scope>
    <source>
        <strain evidence="3">R 4.5</strain>
    </source>
</reference>
<evidence type="ECO:0000259" key="2">
    <source>
        <dbReference type="PROSITE" id="PS51352"/>
    </source>
</evidence>
<dbReference type="InterPro" id="IPR036249">
    <property type="entry name" value="Thioredoxin-like_sf"/>
</dbReference>
<sequence length="230" mass="26512">MKRFVFIRAMVMLVVVGASWGVIENTTYAANLSMENAPLKEGYGRERLKAEKEVEDETVAVEVMKKIKPGQRLPSMILKGLNGKTYDVGATRNKALVISFWASWCDPCRLEAPMLNELYSNYKDDVDVYGINVTRYDRLEDVQKFSRSLDLKFPILLDEQGALFERFGGVAFPTHVMVDHHGQVREIIIGMLSEQELERKIETLEKRRYLWEPSRPQRHLKSSCEHLISD</sequence>
<keyword evidence="1" id="KW-1015">Disulfide bond</keyword>
<dbReference type="Proteomes" id="UP001055784">
    <property type="component" value="Chromosome"/>
</dbReference>
<name>A0AAE9IDQ9_PAEPO</name>
<proteinExistence type="predicted"/>